<accession>A0ABQ6VQB7</accession>
<protein>
    <submittedName>
        <fullName evidence="2">DUF2358 domain-containing protein</fullName>
    </submittedName>
</protein>
<proteinExistence type="predicted"/>
<evidence type="ECO:0000313" key="3">
    <source>
        <dbReference type="Proteomes" id="UP000461010"/>
    </source>
</evidence>
<gene>
    <name evidence="2" type="ORF">GBG18_00380</name>
</gene>
<dbReference type="EMBL" id="WFKJ01000001">
    <property type="protein sequence ID" value="KAB7892962.1"/>
    <property type="molecule type" value="Genomic_DNA"/>
</dbReference>
<comment type="caution">
    <text evidence="2">The sequence shown here is derived from an EMBL/GenBank/DDBJ whole genome shotgun (WGS) entry which is preliminary data.</text>
</comment>
<name>A0ABQ6VQB7_9BACT</name>
<dbReference type="Pfam" id="PF12680">
    <property type="entry name" value="SnoaL_2"/>
    <property type="match status" value="1"/>
</dbReference>
<dbReference type="RefSeq" id="WP_152187348.1">
    <property type="nucleotide sequence ID" value="NZ_WFKI01000029.1"/>
</dbReference>
<sequence length="139" mass="16503">MNAFTYAAFFEEIDKNTSIEVYRKIFDKNVQFKDPFHDIVGVDKLYKIFEDMYIKLDNPSFKVTEIVEQNNIAYLKWSFHFSFKGSNKDESFVGVSRVEFNKEGRVISHIDYWDSASNLYEKIPILSFFMKFIKSKINS</sequence>
<reference evidence="2 3" key="1">
    <citation type="submission" date="2019-10" db="EMBL/GenBank/DDBJ databases">
        <title>Poseidonibacter ostreae sp. nov., isolated from the gut of the Ostrea denselamellosa.</title>
        <authorList>
            <person name="Choi A."/>
        </authorList>
    </citation>
    <scope>NUCLEOTIDE SEQUENCE [LARGE SCALE GENOMIC DNA]</scope>
    <source>
        <strain evidence="2 3">SJOD-M-5</strain>
    </source>
</reference>
<dbReference type="InterPro" id="IPR037401">
    <property type="entry name" value="SnoaL-like"/>
</dbReference>
<feature type="domain" description="SnoaL-like" evidence="1">
    <location>
        <begin position="8"/>
        <end position="109"/>
    </location>
</feature>
<keyword evidence="3" id="KW-1185">Reference proteome</keyword>
<evidence type="ECO:0000313" key="2">
    <source>
        <dbReference type="EMBL" id="KAB7892962.1"/>
    </source>
</evidence>
<dbReference type="Proteomes" id="UP000461010">
    <property type="component" value="Unassembled WGS sequence"/>
</dbReference>
<dbReference type="InterPro" id="IPR032710">
    <property type="entry name" value="NTF2-like_dom_sf"/>
</dbReference>
<evidence type="ECO:0000259" key="1">
    <source>
        <dbReference type="Pfam" id="PF12680"/>
    </source>
</evidence>
<organism evidence="2 3">
    <name type="scientific">Poseidonibacter ostreae</name>
    <dbReference type="NCBI Taxonomy" id="2654171"/>
    <lineage>
        <taxon>Bacteria</taxon>
        <taxon>Pseudomonadati</taxon>
        <taxon>Campylobacterota</taxon>
        <taxon>Epsilonproteobacteria</taxon>
        <taxon>Campylobacterales</taxon>
        <taxon>Arcobacteraceae</taxon>
        <taxon>Poseidonibacter</taxon>
    </lineage>
</organism>
<dbReference type="SUPFAM" id="SSF54427">
    <property type="entry name" value="NTF2-like"/>
    <property type="match status" value="1"/>
</dbReference>
<dbReference type="Gene3D" id="3.10.450.50">
    <property type="match status" value="1"/>
</dbReference>